<dbReference type="AlphaFoldDB" id="E2A8X2"/>
<feature type="non-terminal residue" evidence="1">
    <location>
        <position position="1"/>
    </location>
</feature>
<gene>
    <name evidence="1" type="ORF">EAG_12930</name>
</gene>
<dbReference type="PANTHER" id="PTHR45823">
    <property type="entry name" value="T-SNARE COILED-COIL HOMOLOGY DOMAIN-CONTAINING PROTEIN"/>
    <property type="match status" value="1"/>
</dbReference>
<dbReference type="InParanoid" id="E2A8X2"/>
<proteinExistence type="predicted"/>
<reference evidence="1 2" key="1">
    <citation type="journal article" date="2010" name="Science">
        <title>Genomic comparison of the ants Camponotus floridanus and Harpegnathos saltator.</title>
        <authorList>
            <person name="Bonasio R."/>
            <person name="Zhang G."/>
            <person name="Ye C."/>
            <person name="Mutti N.S."/>
            <person name="Fang X."/>
            <person name="Qin N."/>
            <person name="Donahue G."/>
            <person name="Yang P."/>
            <person name="Li Q."/>
            <person name="Li C."/>
            <person name="Zhang P."/>
            <person name="Huang Z."/>
            <person name="Berger S.L."/>
            <person name="Reinberg D."/>
            <person name="Wang J."/>
            <person name="Liebig J."/>
        </authorList>
    </citation>
    <scope>NUCLEOTIDE SEQUENCE [LARGE SCALE GENOMIC DNA]</scope>
    <source>
        <strain evidence="2">C129</strain>
    </source>
</reference>
<feature type="non-terminal residue" evidence="1">
    <location>
        <position position="83"/>
    </location>
</feature>
<dbReference type="PANTHER" id="PTHR45823:SF1">
    <property type="entry name" value="T-SNARE COILED-COIL HOMOLOGY DOMAIN-CONTAINING PROTEIN"/>
    <property type="match status" value="1"/>
</dbReference>
<keyword evidence="2" id="KW-1185">Reference proteome</keyword>
<name>E2A8X2_CAMFO</name>
<evidence type="ECO:0000313" key="2">
    <source>
        <dbReference type="Proteomes" id="UP000000311"/>
    </source>
</evidence>
<dbReference type="Proteomes" id="UP000000311">
    <property type="component" value="Unassembled WGS sequence"/>
</dbReference>
<protein>
    <submittedName>
        <fullName evidence="1">Uncharacterized protein</fullName>
    </submittedName>
</protein>
<dbReference type="EMBL" id="GL437680">
    <property type="protein sequence ID" value="EFN70115.1"/>
    <property type="molecule type" value="Genomic_DNA"/>
</dbReference>
<accession>E2A8X2</accession>
<sequence length="83" mass="9600">RANRWNDSLKTVALASNLRGKACSVLDGVYEIENFSFVEFLKNKLELRFEEAHLAQTYYTQFTNRKQKSSEDLPSLAADLERL</sequence>
<evidence type="ECO:0000313" key="1">
    <source>
        <dbReference type="EMBL" id="EFN70115.1"/>
    </source>
</evidence>
<organism evidence="2">
    <name type="scientific">Camponotus floridanus</name>
    <name type="common">Florida carpenter ant</name>
    <dbReference type="NCBI Taxonomy" id="104421"/>
    <lineage>
        <taxon>Eukaryota</taxon>
        <taxon>Metazoa</taxon>
        <taxon>Ecdysozoa</taxon>
        <taxon>Arthropoda</taxon>
        <taxon>Hexapoda</taxon>
        <taxon>Insecta</taxon>
        <taxon>Pterygota</taxon>
        <taxon>Neoptera</taxon>
        <taxon>Endopterygota</taxon>
        <taxon>Hymenoptera</taxon>
        <taxon>Apocrita</taxon>
        <taxon>Aculeata</taxon>
        <taxon>Formicoidea</taxon>
        <taxon>Formicidae</taxon>
        <taxon>Formicinae</taxon>
        <taxon>Camponotus</taxon>
    </lineage>
</organism>